<proteinExistence type="predicted"/>
<dbReference type="Proteomes" id="UP001055439">
    <property type="component" value="Chromosome 8"/>
</dbReference>
<evidence type="ECO:0000313" key="2">
    <source>
        <dbReference type="EMBL" id="URE24568.1"/>
    </source>
</evidence>
<gene>
    <name evidence="2" type="ORF">MUK42_13459</name>
</gene>
<feature type="compositionally biased region" description="Basic residues" evidence="1">
    <location>
        <begin position="65"/>
        <end position="77"/>
    </location>
</feature>
<keyword evidence="3" id="KW-1185">Reference proteome</keyword>
<dbReference type="AlphaFoldDB" id="A0A9E7H4F4"/>
<reference evidence="2" key="1">
    <citation type="submission" date="2022-05" db="EMBL/GenBank/DDBJ databases">
        <title>The Musa troglodytarum L. genome provides insights into the mechanism of non-climacteric behaviour and enrichment of carotenoids.</title>
        <authorList>
            <person name="Wang J."/>
        </authorList>
    </citation>
    <scope>NUCLEOTIDE SEQUENCE</scope>
    <source>
        <tissue evidence="2">Leaf</tissue>
    </source>
</reference>
<feature type="compositionally biased region" description="Basic residues" evidence="1">
    <location>
        <begin position="134"/>
        <end position="149"/>
    </location>
</feature>
<dbReference type="EMBL" id="CP097510">
    <property type="protein sequence ID" value="URE24568.1"/>
    <property type="molecule type" value="Genomic_DNA"/>
</dbReference>
<name>A0A9E7H4F4_9LILI</name>
<feature type="region of interest" description="Disordered" evidence="1">
    <location>
        <begin position="28"/>
        <end position="77"/>
    </location>
</feature>
<sequence length="227" mass="24327">MCGFESSKAGVDRLRSFSGRLLRGKGFLAAAARPPRGRLSDQPEASSFRRRFSNFPIGGASAARPRSRRPRAQRSTRHFAPISAAAARRQPPRVPTRRASSVAAQLQVALTEPCTTAGESCTRSRSDGVVETLHKKKTPKGMKRAKPRGCKQSGAYPQHRLSGLGEQHLRGACIGPEPCRDGRPEVAGEALPTHTLSPGQAVPGPREVARARRDSPSFGKGGSSFPM</sequence>
<evidence type="ECO:0000256" key="1">
    <source>
        <dbReference type="SAM" id="MobiDB-lite"/>
    </source>
</evidence>
<protein>
    <submittedName>
        <fullName evidence="2">Uncharacterized protein</fullName>
    </submittedName>
</protein>
<evidence type="ECO:0000313" key="3">
    <source>
        <dbReference type="Proteomes" id="UP001055439"/>
    </source>
</evidence>
<organism evidence="2 3">
    <name type="scientific">Musa troglodytarum</name>
    <name type="common">fe'i banana</name>
    <dbReference type="NCBI Taxonomy" id="320322"/>
    <lineage>
        <taxon>Eukaryota</taxon>
        <taxon>Viridiplantae</taxon>
        <taxon>Streptophyta</taxon>
        <taxon>Embryophyta</taxon>
        <taxon>Tracheophyta</taxon>
        <taxon>Spermatophyta</taxon>
        <taxon>Magnoliopsida</taxon>
        <taxon>Liliopsida</taxon>
        <taxon>Zingiberales</taxon>
        <taxon>Musaceae</taxon>
        <taxon>Musa</taxon>
    </lineage>
</organism>
<feature type="region of interest" description="Disordered" evidence="1">
    <location>
        <begin position="183"/>
        <end position="227"/>
    </location>
</feature>
<feature type="region of interest" description="Disordered" evidence="1">
    <location>
        <begin position="117"/>
        <end position="156"/>
    </location>
</feature>
<accession>A0A9E7H4F4</accession>